<feature type="compositionally biased region" description="Polar residues" evidence="1">
    <location>
        <begin position="103"/>
        <end position="118"/>
    </location>
</feature>
<dbReference type="AlphaFoldDB" id="A0A6P2DAI6"/>
<evidence type="ECO:0000313" key="3">
    <source>
        <dbReference type="Proteomes" id="UP000464178"/>
    </source>
</evidence>
<proteinExistence type="predicted"/>
<dbReference type="RefSeq" id="WP_162671427.1">
    <property type="nucleotide sequence ID" value="NZ_LR593886.1"/>
</dbReference>
<accession>A0A6P2DAI6</accession>
<sequence>MRYWREPGDGTAPPHGVPVPYGVSIVRAEEEFTYNWVRLPYEAFEPQSNLYARIYGTVEGDLPFIGCVNSTPIFNRPYGTVIFAGVVPRLERAHTALGRGGHWSTSSRTAHSGGTGSTTPIRVARTLVGLM</sequence>
<dbReference type="Proteomes" id="UP000464178">
    <property type="component" value="Chromosome"/>
</dbReference>
<name>A0A6P2DAI6_9BACT</name>
<dbReference type="EMBL" id="LR593886">
    <property type="protein sequence ID" value="VTR97943.1"/>
    <property type="molecule type" value="Genomic_DNA"/>
</dbReference>
<keyword evidence="3" id="KW-1185">Reference proteome</keyword>
<reference evidence="2 3" key="1">
    <citation type="submission" date="2019-05" db="EMBL/GenBank/DDBJ databases">
        <authorList>
            <consortium name="Science for Life Laboratories"/>
        </authorList>
    </citation>
    <scope>NUCLEOTIDE SEQUENCE [LARGE SCALE GENOMIC DNA]</scope>
    <source>
        <strain evidence="2">Soil9</strain>
    </source>
</reference>
<feature type="region of interest" description="Disordered" evidence="1">
    <location>
        <begin position="98"/>
        <end position="118"/>
    </location>
</feature>
<evidence type="ECO:0000313" key="2">
    <source>
        <dbReference type="EMBL" id="VTR97943.1"/>
    </source>
</evidence>
<dbReference type="KEGG" id="gms:SOIL9_04640"/>
<evidence type="ECO:0000256" key="1">
    <source>
        <dbReference type="SAM" id="MobiDB-lite"/>
    </source>
</evidence>
<protein>
    <submittedName>
        <fullName evidence="2">Uncharacterized protein</fullName>
    </submittedName>
</protein>
<organism evidence="2 3">
    <name type="scientific">Gemmata massiliana</name>
    <dbReference type="NCBI Taxonomy" id="1210884"/>
    <lineage>
        <taxon>Bacteria</taxon>
        <taxon>Pseudomonadati</taxon>
        <taxon>Planctomycetota</taxon>
        <taxon>Planctomycetia</taxon>
        <taxon>Gemmatales</taxon>
        <taxon>Gemmataceae</taxon>
        <taxon>Gemmata</taxon>
    </lineage>
</organism>
<gene>
    <name evidence="2" type="ORF">SOIL9_04640</name>
</gene>